<gene>
    <name evidence="5" type="primary">adk_42</name>
    <name evidence="5" type="ORF">SDC9_128900</name>
</gene>
<dbReference type="Pfam" id="PF00406">
    <property type="entry name" value="ADK"/>
    <property type="match status" value="1"/>
</dbReference>
<evidence type="ECO:0000256" key="2">
    <source>
        <dbReference type="ARBA" id="ARBA00022741"/>
    </source>
</evidence>
<dbReference type="PANTHER" id="PTHR23359">
    <property type="entry name" value="NUCLEOTIDE KINASE"/>
    <property type="match status" value="1"/>
</dbReference>
<dbReference type="PROSITE" id="PS00113">
    <property type="entry name" value="ADENYLATE_KINASE"/>
    <property type="match status" value="1"/>
</dbReference>
<keyword evidence="2" id="KW-0547">Nucleotide-binding</keyword>
<dbReference type="AlphaFoldDB" id="A0A645CY90"/>
<dbReference type="SUPFAM" id="SSF52540">
    <property type="entry name" value="P-loop containing nucleoside triphosphate hydrolases"/>
    <property type="match status" value="1"/>
</dbReference>
<dbReference type="GO" id="GO:0005524">
    <property type="term" value="F:ATP binding"/>
    <property type="evidence" value="ECO:0007669"/>
    <property type="project" value="InterPro"/>
</dbReference>
<keyword evidence="3 5" id="KW-0418">Kinase</keyword>
<dbReference type="InterPro" id="IPR027417">
    <property type="entry name" value="P-loop_NTPase"/>
</dbReference>
<proteinExistence type="inferred from homology"/>
<accession>A0A645CY90</accession>
<evidence type="ECO:0000256" key="3">
    <source>
        <dbReference type="ARBA" id="ARBA00022777"/>
    </source>
</evidence>
<feature type="domain" description="Adenylate kinase active site lid" evidence="4">
    <location>
        <begin position="129"/>
        <end position="164"/>
    </location>
</feature>
<dbReference type="PRINTS" id="PR00094">
    <property type="entry name" value="ADENYLTKNASE"/>
</dbReference>
<evidence type="ECO:0000259" key="4">
    <source>
        <dbReference type="Pfam" id="PF05191"/>
    </source>
</evidence>
<protein>
    <submittedName>
        <fullName evidence="5">Adenylate kinase</fullName>
        <ecNumber evidence="5">2.7.4.3</ecNumber>
    </submittedName>
</protein>
<dbReference type="HAMAP" id="MF_00235">
    <property type="entry name" value="Adenylate_kinase_Adk"/>
    <property type="match status" value="1"/>
</dbReference>
<dbReference type="NCBIfam" id="TIGR01351">
    <property type="entry name" value="adk"/>
    <property type="match status" value="1"/>
</dbReference>
<dbReference type="GO" id="GO:0004017">
    <property type="term" value="F:AMP kinase activity"/>
    <property type="evidence" value="ECO:0007669"/>
    <property type="project" value="UniProtKB-EC"/>
</dbReference>
<dbReference type="NCBIfam" id="NF001380">
    <property type="entry name" value="PRK00279.1-2"/>
    <property type="match status" value="1"/>
</dbReference>
<comment type="caution">
    <text evidence="5">The sequence shown here is derived from an EMBL/GenBank/DDBJ whole genome shotgun (WGS) entry which is preliminary data.</text>
</comment>
<dbReference type="EC" id="2.7.4.3" evidence="5"/>
<dbReference type="Pfam" id="PF05191">
    <property type="entry name" value="ADK_lid"/>
    <property type="match status" value="1"/>
</dbReference>
<keyword evidence="1 5" id="KW-0808">Transferase</keyword>
<dbReference type="InterPro" id="IPR033690">
    <property type="entry name" value="Adenylat_kinase_CS"/>
</dbReference>
<evidence type="ECO:0000313" key="5">
    <source>
        <dbReference type="EMBL" id="MPM81843.1"/>
    </source>
</evidence>
<sequence length="217" mass="23943">MAKFYVLIGPPGAGKGTQAKIIAEKYGLVHISSGDLFRENLKNETELGKLAQGFMARGELVPDDVTIGMVRDRISRPDCKNGALLDGFPRTPAQADALAVMLKEFDSKVELVPLIDVPAQTLIDRLSGRWSCRAQGHVFHEKFNPPQVAGICDIDGSELYQREDDQRSTVENRIKVYTQQTAPLIEYYQSRNLLVTVDGTKPIDEVSADLQAAIEKA</sequence>
<dbReference type="InterPro" id="IPR000850">
    <property type="entry name" value="Adenylat/UMP-CMP_kin"/>
</dbReference>
<dbReference type="FunFam" id="3.40.50.300:FF:000106">
    <property type="entry name" value="Adenylate kinase mitochondrial"/>
    <property type="match status" value="1"/>
</dbReference>
<reference evidence="5" key="1">
    <citation type="submission" date="2019-08" db="EMBL/GenBank/DDBJ databases">
        <authorList>
            <person name="Kucharzyk K."/>
            <person name="Murdoch R.W."/>
            <person name="Higgins S."/>
            <person name="Loffler F."/>
        </authorList>
    </citation>
    <scope>NUCLEOTIDE SEQUENCE</scope>
</reference>
<dbReference type="CDD" id="cd01428">
    <property type="entry name" value="ADK"/>
    <property type="match status" value="1"/>
</dbReference>
<evidence type="ECO:0000256" key="1">
    <source>
        <dbReference type="ARBA" id="ARBA00022679"/>
    </source>
</evidence>
<dbReference type="NCBIfam" id="NF011100">
    <property type="entry name" value="PRK14527.1"/>
    <property type="match status" value="1"/>
</dbReference>
<dbReference type="Gene3D" id="3.40.50.300">
    <property type="entry name" value="P-loop containing nucleotide triphosphate hydrolases"/>
    <property type="match status" value="1"/>
</dbReference>
<dbReference type="NCBIfam" id="NF001381">
    <property type="entry name" value="PRK00279.1-3"/>
    <property type="match status" value="1"/>
</dbReference>
<dbReference type="InterPro" id="IPR006259">
    <property type="entry name" value="Adenyl_kin_sub"/>
</dbReference>
<name>A0A645CY90_9ZZZZ</name>
<dbReference type="EMBL" id="VSSQ01031079">
    <property type="protein sequence ID" value="MPM81843.1"/>
    <property type="molecule type" value="Genomic_DNA"/>
</dbReference>
<dbReference type="InterPro" id="IPR007862">
    <property type="entry name" value="Adenylate_kinase_lid-dom"/>
</dbReference>
<organism evidence="5">
    <name type="scientific">bioreactor metagenome</name>
    <dbReference type="NCBI Taxonomy" id="1076179"/>
    <lineage>
        <taxon>unclassified sequences</taxon>
        <taxon>metagenomes</taxon>
        <taxon>ecological metagenomes</taxon>
    </lineage>
</organism>